<dbReference type="EMBL" id="WBKG01000073">
    <property type="protein sequence ID" value="KAB1976842.1"/>
    <property type="molecule type" value="Genomic_DNA"/>
</dbReference>
<dbReference type="RefSeq" id="WP_151474916.1">
    <property type="nucleotide sequence ID" value="NZ_WBKG01000073.1"/>
</dbReference>
<keyword evidence="2" id="KW-1185">Reference proteome</keyword>
<gene>
    <name evidence="1" type="ORF">F8144_43380</name>
</gene>
<accession>A0A7J5D1H6</accession>
<evidence type="ECO:0000313" key="1">
    <source>
        <dbReference type="EMBL" id="KAB1976842.1"/>
    </source>
</evidence>
<evidence type="ECO:0000313" key="2">
    <source>
        <dbReference type="Proteomes" id="UP000442990"/>
    </source>
</evidence>
<proteinExistence type="predicted"/>
<dbReference type="Proteomes" id="UP000442990">
    <property type="component" value="Unassembled WGS sequence"/>
</dbReference>
<sequence length="59" mass="6530">MHDDGVPLAEIQEFAGRRNPVTTLANIRRRSNQGRQHRSAAAGVAKVRLQLARWLAPTA</sequence>
<reference evidence="1 2" key="1">
    <citation type="submission" date="2019-09" db="EMBL/GenBank/DDBJ databases">
        <title>Isolation and identification of active actinomycetes.</title>
        <authorList>
            <person name="Yu Z."/>
            <person name="Han C."/>
            <person name="Yu B."/>
        </authorList>
    </citation>
    <scope>NUCLEOTIDE SEQUENCE [LARGE SCALE GENOMIC DNA]</scope>
    <source>
        <strain evidence="1 2">NEAU-H2</strain>
    </source>
</reference>
<protein>
    <submittedName>
        <fullName evidence="1">Uncharacterized protein</fullName>
    </submittedName>
</protein>
<organism evidence="1 2">
    <name type="scientific">Streptomyces triticiradicis</name>
    <dbReference type="NCBI Taxonomy" id="2651189"/>
    <lineage>
        <taxon>Bacteria</taxon>
        <taxon>Bacillati</taxon>
        <taxon>Actinomycetota</taxon>
        <taxon>Actinomycetes</taxon>
        <taxon>Kitasatosporales</taxon>
        <taxon>Streptomycetaceae</taxon>
        <taxon>Streptomyces</taxon>
    </lineage>
</organism>
<dbReference type="AlphaFoldDB" id="A0A7J5D1H6"/>
<comment type="caution">
    <text evidence="1">The sequence shown here is derived from an EMBL/GenBank/DDBJ whole genome shotgun (WGS) entry which is preliminary data.</text>
</comment>
<name>A0A7J5D1H6_9ACTN</name>